<keyword evidence="1" id="KW-0812">Transmembrane</keyword>
<reference evidence="2 3" key="1">
    <citation type="submission" date="2024-02" db="EMBL/GenBank/DDBJ databases">
        <title>A chromosome-level genome assembly of Drosophila madeirensis, a fruit fly species endemic to Madeira island.</title>
        <authorList>
            <person name="Tomihara K."/>
            <person name="Llopart A."/>
            <person name="Yamamoto D."/>
        </authorList>
    </citation>
    <scope>NUCLEOTIDE SEQUENCE [LARGE SCALE GENOMIC DNA]</scope>
    <source>
        <strain evidence="2 3">RF1</strain>
    </source>
</reference>
<keyword evidence="3" id="KW-1185">Reference proteome</keyword>
<proteinExistence type="predicted"/>
<evidence type="ECO:0000313" key="2">
    <source>
        <dbReference type="EMBL" id="BFF95138.1"/>
    </source>
</evidence>
<keyword evidence="1" id="KW-1133">Transmembrane helix</keyword>
<accession>A0AAU9FHC0</accession>
<protein>
    <submittedName>
        <fullName evidence="2">Uncharacterized protein</fullName>
    </submittedName>
</protein>
<dbReference type="EMBL" id="AP029264">
    <property type="protein sequence ID" value="BFF95138.1"/>
    <property type="molecule type" value="Genomic_DNA"/>
</dbReference>
<feature type="transmembrane region" description="Helical" evidence="1">
    <location>
        <begin position="189"/>
        <end position="206"/>
    </location>
</feature>
<sequence length="260" mass="29991">MQNISNRNEFHPQNWRQIARREGLPDDEIVVIIDKSVLKVFRRNVYSLAVAFCLVTVTPWTIIEAVDYKFTTLWNIPFYIWLFMAFFCQAMLACFPQTRYTPPCNWILVLLVVLLLTMFGSYFLYLISIETFLVALLTASVVLAVLHVCGAYCPQVVLPNTVCTGCVLLVCLITLLVDGLLLLMMVDPVYRLVFCIVIFTLVLMMIPFNSQYINGRLKFTPIADTLVCALAIYIHFIIMLLCLCAFKYYFDFYIDQVVME</sequence>
<keyword evidence="1" id="KW-0472">Membrane</keyword>
<gene>
    <name evidence="2" type="ORF">DMAD_12608</name>
</gene>
<feature type="transmembrane region" description="Helical" evidence="1">
    <location>
        <begin position="165"/>
        <end position="183"/>
    </location>
</feature>
<feature type="transmembrane region" description="Helical" evidence="1">
    <location>
        <begin position="226"/>
        <end position="250"/>
    </location>
</feature>
<evidence type="ECO:0000256" key="1">
    <source>
        <dbReference type="SAM" id="Phobius"/>
    </source>
</evidence>
<feature type="transmembrane region" description="Helical" evidence="1">
    <location>
        <begin position="45"/>
        <end position="66"/>
    </location>
</feature>
<organism evidence="2 3">
    <name type="scientific">Drosophila madeirensis</name>
    <name type="common">Fruit fly</name>
    <dbReference type="NCBI Taxonomy" id="30013"/>
    <lineage>
        <taxon>Eukaryota</taxon>
        <taxon>Metazoa</taxon>
        <taxon>Ecdysozoa</taxon>
        <taxon>Arthropoda</taxon>
        <taxon>Hexapoda</taxon>
        <taxon>Insecta</taxon>
        <taxon>Pterygota</taxon>
        <taxon>Neoptera</taxon>
        <taxon>Endopterygota</taxon>
        <taxon>Diptera</taxon>
        <taxon>Brachycera</taxon>
        <taxon>Muscomorpha</taxon>
        <taxon>Ephydroidea</taxon>
        <taxon>Drosophilidae</taxon>
        <taxon>Drosophila</taxon>
        <taxon>Sophophora</taxon>
    </lineage>
</organism>
<dbReference type="AlphaFoldDB" id="A0AAU9FHC0"/>
<evidence type="ECO:0000313" key="3">
    <source>
        <dbReference type="Proteomes" id="UP001500889"/>
    </source>
</evidence>
<feature type="transmembrane region" description="Helical" evidence="1">
    <location>
        <begin position="107"/>
        <end position="127"/>
    </location>
</feature>
<feature type="transmembrane region" description="Helical" evidence="1">
    <location>
        <begin position="133"/>
        <end position="153"/>
    </location>
</feature>
<feature type="transmembrane region" description="Helical" evidence="1">
    <location>
        <begin position="78"/>
        <end position="95"/>
    </location>
</feature>
<dbReference type="Proteomes" id="UP001500889">
    <property type="component" value="Chromosome U"/>
</dbReference>
<name>A0AAU9FHC0_DROMD</name>